<feature type="transmembrane region" description="Helical" evidence="6">
    <location>
        <begin position="43"/>
        <end position="65"/>
    </location>
</feature>
<dbReference type="AlphaFoldDB" id="A0A3S5BRW5"/>
<gene>
    <name evidence="8" type="ORF">PXEA_LOCUS30304</name>
</gene>
<keyword evidence="3 6" id="KW-0812">Transmembrane</keyword>
<dbReference type="InterPro" id="IPR035952">
    <property type="entry name" value="Rhomboid-like_sf"/>
</dbReference>
<evidence type="ECO:0000256" key="1">
    <source>
        <dbReference type="ARBA" id="ARBA00004141"/>
    </source>
</evidence>
<feature type="transmembrane region" description="Helical" evidence="6">
    <location>
        <begin position="117"/>
        <end position="137"/>
    </location>
</feature>
<evidence type="ECO:0000256" key="2">
    <source>
        <dbReference type="ARBA" id="ARBA00009045"/>
    </source>
</evidence>
<dbReference type="EMBL" id="CAAALY010253393">
    <property type="protein sequence ID" value="VEL36864.1"/>
    <property type="molecule type" value="Genomic_DNA"/>
</dbReference>
<dbReference type="Gene3D" id="1.20.1540.10">
    <property type="entry name" value="Rhomboid-like"/>
    <property type="match status" value="1"/>
</dbReference>
<accession>A0A3S5BRW5</accession>
<proteinExistence type="inferred from homology"/>
<organism evidence="8 9">
    <name type="scientific">Protopolystoma xenopodis</name>
    <dbReference type="NCBI Taxonomy" id="117903"/>
    <lineage>
        <taxon>Eukaryota</taxon>
        <taxon>Metazoa</taxon>
        <taxon>Spiralia</taxon>
        <taxon>Lophotrochozoa</taxon>
        <taxon>Platyhelminthes</taxon>
        <taxon>Monogenea</taxon>
        <taxon>Polyopisthocotylea</taxon>
        <taxon>Polystomatidea</taxon>
        <taxon>Polystomatidae</taxon>
        <taxon>Protopolystoma</taxon>
    </lineage>
</organism>
<keyword evidence="9" id="KW-1185">Reference proteome</keyword>
<feature type="transmembrane region" description="Helical" evidence="6">
    <location>
        <begin position="20"/>
        <end position="37"/>
    </location>
</feature>
<comment type="caution">
    <text evidence="8">The sequence shown here is derived from an EMBL/GenBank/DDBJ whole genome shotgun (WGS) entry which is preliminary data.</text>
</comment>
<evidence type="ECO:0000313" key="9">
    <source>
        <dbReference type="Proteomes" id="UP000784294"/>
    </source>
</evidence>
<evidence type="ECO:0000313" key="8">
    <source>
        <dbReference type="EMBL" id="VEL36864.1"/>
    </source>
</evidence>
<evidence type="ECO:0000259" key="7">
    <source>
        <dbReference type="Pfam" id="PF01694"/>
    </source>
</evidence>
<evidence type="ECO:0000256" key="3">
    <source>
        <dbReference type="ARBA" id="ARBA00022692"/>
    </source>
</evidence>
<dbReference type="Pfam" id="PF01694">
    <property type="entry name" value="Rhomboid"/>
    <property type="match status" value="1"/>
</dbReference>
<name>A0A3S5BRW5_9PLAT</name>
<dbReference type="OrthoDB" id="418595at2759"/>
<dbReference type="SUPFAM" id="SSF144091">
    <property type="entry name" value="Rhomboid-like"/>
    <property type="match status" value="1"/>
</dbReference>
<evidence type="ECO:0000256" key="4">
    <source>
        <dbReference type="ARBA" id="ARBA00022989"/>
    </source>
</evidence>
<feature type="transmembrane region" description="Helical" evidence="6">
    <location>
        <begin position="86"/>
        <end position="105"/>
    </location>
</feature>
<evidence type="ECO:0000256" key="6">
    <source>
        <dbReference type="SAM" id="Phobius"/>
    </source>
</evidence>
<keyword evidence="5 6" id="KW-0472">Membrane</keyword>
<protein>
    <recommendedName>
        <fullName evidence="7">Peptidase S54 rhomboid domain-containing protein</fullName>
    </recommendedName>
</protein>
<dbReference type="InterPro" id="IPR051739">
    <property type="entry name" value="Rhomboid_IM_Serine_Proteases"/>
</dbReference>
<sequence length="179" mass="20281">MITLIFGILIEWVNKFWRVAPVYFAGVLLGSLTSSVFDPYAGLVGSSGGVYAILGSHLALVIMNWEEMQHDWTNCTTNPLAFMASGVVRLVVILIILIVDFAFALYRRYALQQLQVISFMAHLGGFLAGILIGIPILRNFDRRPWERILFWVSLTLFIVLVIFAILWNIFFPNFPPQTI</sequence>
<dbReference type="InterPro" id="IPR022764">
    <property type="entry name" value="Peptidase_S54_rhomboid_dom"/>
</dbReference>
<feature type="domain" description="Peptidase S54 rhomboid" evidence="7">
    <location>
        <begin position="2"/>
        <end position="138"/>
    </location>
</feature>
<comment type="similarity">
    <text evidence="2">Belongs to the peptidase S54 family.</text>
</comment>
<dbReference type="PANTHER" id="PTHR45840:SF2">
    <property type="entry name" value="PROTEIN RHOMBOID-RELATED"/>
    <property type="match status" value="1"/>
</dbReference>
<dbReference type="PANTHER" id="PTHR45840">
    <property type="entry name" value="RHOMBOID-RELATED PROTEIN"/>
    <property type="match status" value="1"/>
</dbReference>
<dbReference type="Proteomes" id="UP000784294">
    <property type="component" value="Unassembled WGS sequence"/>
</dbReference>
<comment type="subcellular location">
    <subcellularLocation>
        <location evidence="1">Membrane</location>
        <topology evidence="1">Multi-pass membrane protein</topology>
    </subcellularLocation>
</comment>
<reference evidence="8" key="1">
    <citation type="submission" date="2018-11" db="EMBL/GenBank/DDBJ databases">
        <authorList>
            <consortium name="Pathogen Informatics"/>
        </authorList>
    </citation>
    <scope>NUCLEOTIDE SEQUENCE</scope>
</reference>
<keyword evidence="4 6" id="KW-1133">Transmembrane helix</keyword>
<evidence type="ECO:0000256" key="5">
    <source>
        <dbReference type="ARBA" id="ARBA00023136"/>
    </source>
</evidence>
<dbReference type="GO" id="GO:0004252">
    <property type="term" value="F:serine-type endopeptidase activity"/>
    <property type="evidence" value="ECO:0007669"/>
    <property type="project" value="InterPro"/>
</dbReference>
<dbReference type="GO" id="GO:0016020">
    <property type="term" value="C:membrane"/>
    <property type="evidence" value="ECO:0007669"/>
    <property type="project" value="UniProtKB-SubCell"/>
</dbReference>
<feature type="transmembrane region" description="Helical" evidence="6">
    <location>
        <begin position="149"/>
        <end position="170"/>
    </location>
</feature>